<evidence type="ECO:0000256" key="6">
    <source>
        <dbReference type="RuleBase" id="RU362028"/>
    </source>
</evidence>
<dbReference type="PROSITE" id="PS50889">
    <property type="entry name" value="S4"/>
    <property type="match status" value="1"/>
</dbReference>
<dbReference type="SUPFAM" id="SSF55174">
    <property type="entry name" value="Alpha-L RNA-binding motif"/>
    <property type="match status" value="1"/>
</dbReference>
<dbReference type="InterPro" id="IPR006145">
    <property type="entry name" value="PsdUridine_synth_RsuA/RluA"/>
</dbReference>
<evidence type="ECO:0000313" key="9">
    <source>
        <dbReference type="Proteomes" id="UP000288812"/>
    </source>
</evidence>
<feature type="active site" evidence="4">
    <location>
        <position position="135"/>
    </location>
</feature>
<dbReference type="PANTHER" id="PTHR21600:SF44">
    <property type="entry name" value="RIBOSOMAL LARGE SUBUNIT PSEUDOURIDINE SYNTHASE D"/>
    <property type="match status" value="1"/>
</dbReference>
<dbReference type="Pfam" id="PF01479">
    <property type="entry name" value="S4"/>
    <property type="match status" value="1"/>
</dbReference>
<dbReference type="InterPro" id="IPR036986">
    <property type="entry name" value="S4_RNA-bd_sf"/>
</dbReference>
<comment type="caution">
    <text evidence="8">The sequence shown here is derived from an EMBL/GenBank/DDBJ whole genome shotgun (WGS) entry which is preliminary data.</text>
</comment>
<keyword evidence="3 6" id="KW-0413">Isomerase</keyword>
<dbReference type="InterPro" id="IPR006225">
    <property type="entry name" value="PsdUridine_synth_RluC/D"/>
</dbReference>
<dbReference type="InterPro" id="IPR020103">
    <property type="entry name" value="PsdUridine_synth_cat_dom_sf"/>
</dbReference>
<dbReference type="Proteomes" id="UP000288812">
    <property type="component" value="Unassembled WGS sequence"/>
</dbReference>
<evidence type="ECO:0000256" key="5">
    <source>
        <dbReference type="PROSITE-ProRule" id="PRU00182"/>
    </source>
</evidence>
<feature type="domain" description="RNA-binding S4" evidence="7">
    <location>
        <begin position="13"/>
        <end position="69"/>
    </location>
</feature>
<dbReference type="GO" id="GO:0000455">
    <property type="term" value="P:enzyme-directed rRNA pseudouridine synthesis"/>
    <property type="evidence" value="ECO:0007669"/>
    <property type="project" value="UniProtKB-ARBA"/>
</dbReference>
<protein>
    <recommendedName>
        <fullName evidence="6">Pseudouridine synthase</fullName>
        <ecNumber evidence="6">5.4.99.-</ecNumber>
    </recommendedName>
</protein>
<dbReference type="PANTHER" id="PTHR21600">
    <property type="entry name" value="MITOCHONDRIAL RNA PSEUDOURIDINE SYNTHASE"/>
    <property type="match status" value="1"/>
</dbReference>
<comment type="similarity">
    <text evidence="2 6">Belongs to the pseudouridine synthase RluA family.</text>
</comment>
<comment type="function">
    <text evidence="6">Responsible for synthesis of pseudouridine from uracil.</text>
</comment>
<dbReference type="InterPro" id="IPR002942">
    <property type="entry name" value="S4_RNA-bd"/>
</dbReference>
<dbReference type="EMBL" id="RLIH01000003">
    <property type="protein sequence ID" value="RVU55167.1"/>
    <property type="molecule type" value="Genomic_DNA"/>
</dbReference>
<reference evidence="8 9" key="1">
    <citation type="submission" date="2018-11" db="EMBL/GenBank/DDBJ databases">
        <title>Genome sequencing and assembly of Anaerosphaera sp. nov., GS7-6-2.</title>
        <authorList>
            <person name="Rettenmaier R."/>
            <person name="Liebl W."/>
            <person name="Zverlov V."/>
        </authorList>
    </citation>
    <scope>NUCLEOTIDE SEQUENCE [LARGE SCALE GENOMIC DNA]</scope>
    <source>
        <strain evidence="8 9">GS7-6-2</strain>
    </source>
</reference>
<accession>A0A437S8K9</accession>
<name>A0A437S8K9_9FIRM</name>
<dbReference type="OrthoDB" id="9807829at2"/>
<dbReference type="Gene3D" id="3.10.290.10">
    <property type="entry name" value="RNA-binding S4 domain"/>
    <property type="match status" value="1"/>
</dbReference>
<proteinExistence type="inferred from homology"/>
<dbReference type="RefSeq" id="WP_127723512.1">
    <property type="nucleotide sequence ID" value="NZ_RLIH01000003.1"/>
</dbReference>
<dbReference type="InterPro" id="IPR006224">
    <property type="entry name" value="PsdUridine_synth_RluA-like_CS"/>
</dbReference>
<dbReference type="GO" id="GO:0003723">
    <property type="term" value="F:RNA binding"/>
    <property type="evidence" value="ECO:0007669"/>
    <property type="project" value="UniProtKB-KW"/>
</dbReference>
<evidence type="ECO:0000256" key="3">
    <source>
        <dbReference type="ARBA" id="ARBA00023235"/>
    </source>
</evidence>
<evidence type="ECO:0000259" key="7">
    <source>
        <dbReference type="SMART" id="SM00363"/>
    </source>
</evidence>
<dbReference type="NCBIfam" id="TIGR00005">
    <property type="entry name" value="rluA_subfam"/>
    <property type="match status" value="1"/>
</dbReference>
<keyword evidence="5" id="KW-0694">RNA-binding</keyword>
<sequence length="297" mass="34136">MQIKEILSDAENVRLDKYLVGLLPFNRSQIKKLIDSGEIKVNNKIVKAGYSLMLDDIISVNYFEDNNIPLPEDNIDFKILYEDDDLAVISKPQNLVVHPGAGNPRGTLVNGLLYQFDKLAVTDDEVRPGIVHRLDKDTSGLMIIAKSKYAYTELVKCFKEGKIIKNYLAIVDGNLYEKSTVDTLIGRDPRNRIKMAVVEKNGKRAITEIKTLKNFKNLTLIFVTLHTGRTHQIRVHMNHINHPVLGDPLYGRKNIYGINKQMLHAYTLAFIHPVTKNRMFFKDEFPQRFKSLLKMYY</sequence>
<dbReference type="GO" id="GO:0120159">
    <property type="term" value="F:rRNA pseudouridine synthase activity"/>
    <property type="evidence" value="ECO:0007669"/>
    <property type="project" value="UniProtKB-ARBA"/>
</dbReference>
<dbReference type="EC" id="5.4.99.-" evidence="6"/>
<dbReference type="PROSITE" id="PS01129">
    <property type="entry name" value="PSI_RLU"/>
    <property type="match status" value="1"/>
</dbReference>
<gene>
    <name evidence="8" type="ORF">EF514_02530</name>
</gene>
<evidence type="ECO:0000256" key="4">
    <source>
        <dbReference type="PIRSR" id="PIRSR606225-1"/>
    </source>
</evidence>
<dbReference type="CDD" id="cd02869">
    <property type="entry name" value="PseudoU_synth_RluA_like"/>
    <property type="match status" value="1"/>
</dbReference>
<evidence type="ECO:0000313" key="8">
    <source>
        <dbReference type="EMBL" id="RVU55167.1"/>
    </source>
</evidence>
<comment type="catalytic activity">
    <reaction evidence="1 6">
        <text>a uridine in RNA = a pseudouridine in RNA</text>
        <dbReference type="Rhea" id="RHEA:48348"/>
        <dbReference type="Rhea" id="RHEA-COMP:12068"/>
        <dbReference type="Rhea" id="RHEA-COMP:12069"/>
        <dbReference type="ChEBI" id="CHEBI:65314"/>
        <dbReference type="ChEBI" id="CHEBI:65315"/>
    </reaction>
</comment>
<dbReference type="Gene3D" id="3.30.2350.10">
    <property type="entry name" value="Pseudouridine synthase"/>
    <property type="match status" value="1"/>
</dbReference>
<dbReference type="SMART" id="SM00363">
    <property type="entry name" value="S4"/>
    <property type="match status" value="1"/>
</dbReference>
<dbReference type="SUPFAM" id="SSF55120">
    <property type="entry name" value="Pseudouridine synthase"/>
    <property type="match status" value="1"/>
</dbReference>
<dbReference type="CDD" id="cd00165">
    <property type="entry name" value="S4"/>
    <property type="match status" value="1"/>
</dbReference>
<dbReference type="Pfam" id="PF00849">
    <property type="entry name" value="PseudoU_synth_2"/>
    <property type="match status" value="1"/>
</dbReference>
<keyword evidence="9" id="KW-1185">Reference proteome</keyword>
<dbReference type="AlphaFoldDB" id="A0A437S8K9"/>
<dbReference type="InterPro" id="IPR050188">
    <property type="entry name" value="RluA_PseudoU_synthase"/>
</dbReference>
<evidence type="ECO:0000256" key="2">
    <source>
        <dbReference type="ARBA" id="ARBA00010876"/>
    </source>
</evidence>
<evidence type="ECO:0000256" key="1">
    <source>
        <dbReference type="ARBA" id="ARBA00000073"/>
    </source>
</evidence>
<organism evidence="8 9">
    <name type="scientific">Anaerosphaera multitolerans</name>
    <dbReference type="NCBI Taxonomy" id="2487351"/>
    <lineage>
        <taxon>Bacteria</taxon>
        <taxon>Bacillati</taxon>
        <taxon>Bacillota</taxon>
        <taxon>Tissierellia</taxon>
        <taxon>Tissierellales</taxon>
        <taxon>Peptoniphilaceae</taxon>
        <taxon>Anaerosphaera</taxon>
    </lineage>
</organism>